<dbReference type="GO" id="GO:0006354">
    <property type="term" value="P:DNA-templated transcription elongation"/>
    <property type="evidence" value="ECO:0007669"/>
    <property type="project" value="InterPro"/>
</dbReference>
<organism evidence="3 4">
    <name type="scientific">Rhizobium setariae</name>
    <dbReference type="NCBI Taxonomy" id="2801340"/>
    <lineage>
        <taxon>Bacteria</taxon>
        <taxon>Pseudomonadati</taxon>
        <taxon>Pseudomonadota</taxon>
        <taxon>Alphaproteobacteria</taxon>
        <taxon>Hyphomicrobiales</taxon>
        <taxon>Rhizobiaceae</taxon>
        <taxon>Rhizobium/Agrobacterium group</taxon>
        <taxon>Rhizobium</taxon>
    </lineage>
</organism>
<keyword evidence="4" id="KW-1185">Reference proteome</keyword>
<dbReference type="InterPro" id="IPR036735">
    <property type="entry name" value="NGN_dom_sf"/>
</dbReference>
<dbReference type="RefSeq" id="WP_201661539.1">
    <property type="nucleotide sequence ID" value="NZ_JAEQNC010000010.1"/>
</dbReference>
<accession>A0A936YP05</accession>
<dbReference type="Proteomes" id="UP000633219">
    <property type="component" value="Unassembled WGS sequence"/>
</dbReference>
<dbReference type="Pfam" id="PF02357">
    <property type="entry name" value="NusG"/>
    <property type="match status" value="1"/>
</dbReference>
<evidence type="ECO:0000259" key="2">
    <source>
        <dbReference type="Pfam" id="PF02357"/>
    </source>
</evidence>
<keyword evidence="1" id="KW-0804">Transcription</keyword>
<feature type="domain" description="NusG-like N-terminal" evidence="2">
    <location>
        <begin position="25"/>
        <end position="113"/>
    </location>
</feature>
<name>A0A936YP05_9HYPH</name>
<dbReference type="SUPFAM" id="SSF82679">
    <property type="entry name" value="N-utilization substance G protein NusG, N-terminal domain"/>
    <property type="match status" value="1"/>
</dbReference>
<dbReference type="InterPro" id="IPR006645">
    <property type="entry name" value="NGN-like_dom"/>
</dbReference>
<sequence length="192" mass="21783">MMKTANTRSPAERNGRGFELVADLTWYALVVPPQKEFAAQEILKRRGVVTFCPFESLWRKKSRYTKEKVLRHFPVMPRYVFAGFAGDPSWFHVFQTPLILSVVGVQGEPAPIEGMGRLVSLFRNGLRRPDAERHMRTHREYGVGDAAVVVDGPLADRIVRVEEISGGHAFFRMELFGSEHRLSLTLDKLEAA</sequence>
<gene>
    <name evidence="3" type="ORF">JJB09_18525</name>
</gene>
<proteinExistence type="predicted"/>
<evidence type="ECO:0000256" key="1">
    <source>
        <dbReference type="ARBA" id="ARBA00023163"/>
    </source>
</evidence>
<comment type="caution">
    <text evidence="3">The sequence shown here is derived from an EMBL/GenBank/DDBJ whole genome shotgun (WGS) entry which is preliminary data.</text>
</comment>
<reference evidence="3" key="1">
    <citation type="submission" date="2021-01" db="EMBL/GenBank/DDBJ databases">
        <title>Rhizobium sp. strain KVB221 16S ribosomal RNA gene Genome sequencing and assembly.</title>
        <authorList>
            <person name="Kang M."/>
        </authorList>
    </citation>
    <scope>NUCLEOTIDE SEQUENCE</scope>
    <source>
        <strain evidence="3">KVB221</strain>
    </source>
</reference>
<evidence type="ECO:0000313" key="3">
    <source>
        <dbReference type="EMBL" id="MBL0374020.1"/>
    </source>
</evidence>
<dbReference type="EMBL" id="JAEQNC010000010">
    <property type="protein sequence ID" value="MBL0374020.1"/>
    <property type="molecule type" value="Genomic_DNA"/>
</dbReference>
<dbReference type="Gene3D" id="3.30.70.940">
    <property type="entry name" value="NusG, N-terminal domain"/>
    <property type="match status" value="1"/>
</dbReference>
<dbReference type="AlphaFoldDB" id="A0A936YP05"/>
<evidence type="ECO:0000313" key="4">
    <source>
        <dbReference type="Proteomes" id="UP000633219"/>
    </source>
</evidence>
<protein>
    <recommendedName>
        <fullName evidence="2">NusG-like N-terminal domain-containing protein</fullName>
    </recommendedName>
</protein>